<gene>
    <name evidence="10" type="primary">selB</name>
    <name evidence="10" type="ORF">GCM10009038_32920</name>
</gene>
<dbReference type="Gene3D" id="3.40.50.300">
    <property type="entry name" value="P-loop containing nucleotide triphosphate hydrolases"/>
    <property type="match status" value="1"/>
</dbReference>
<dbReference type="SUPFAM" id="SSF50465">
    <property type="entry name" value="EF-Tu/eEF-1alpha/eIF2-gamma C-terminal domain"/>
    <property type="match status" value="1"/>
</dbReference>
<dbReference type="InterPro" id="IPR000795">
    <property type="entry name" value="T_Tr_GTP-bd_dom"/>
</dbReference>
<dbReference type="InterPro" id="IPR015191">
    <property type="entry name" value="SelB_WHD4"/>
</dbReference>
<dbReference type="InterPro" id="IPR027417">
    <property type="entry name" value="P-loop_NTPase"/>
</dbReference>
<dbReference type="RefSeq" id="WP_189445834.1">
    <property type="nucleotide sequence ID" value="NZ_BMZI01000008.1"/>
</dbReference>
<evidence type="ECO:0000256" key="8">
    <source>
        <dbReference type="ARBA" id="ARBA00031615"/>
    </source>
</evidence>
<protein>
    <recommendedName>
        <fullName evidence="2">Selenocysteine-specific elongation factor</fullName>
    </recommendedName>
    <alternativeName>
        <fullName evidence="8">SelB translation factor</fullName>
    </alternativeName>
</protein>
<feature type="domain" description="Tr-type G" evidence="9">
    <location>
        <begin position="1"/>
        <end position="175"/>
    </location>
</feature>
<evidence type="ECO:0000256" key="7">
    <source>
        <dbReference type="ARBA" id="ARBA00025526"/>
    </source>
</evidence>
<keyword evidence="3" id="KW-0963">Cytoplasm</keyword>
<comment type="function">
    <text evidence="7">Translation factor necessary for the incorporation of selenocysteine into proteins. It probably replaces EF-Tu for the insertion of selenocysteine directed by the UGA codon. SelB binds GTP and GDP.</text>
</comment>
<dbReference type="CDD" id="cd04171">
    <property type="entry name" value="SelB"/>
    <property type="match status" value="1"/>
</dbReference>
<dbReference type="CDD" id="cd15491">
    <property type="entry name" value="selB_III"/>
    <property type="match status" value="1"/>
</dbReference>
<dbReference type="InterPro" id="IPR015190">
    <property type="entry name" value="Elong_fac_SelB-wing-hlx_typ-2"/>
</dbReference>
<dbReference type="InterPro" id="IPR004161">
    <property type="entry name" value="EFTu-like_2"/>
</dbReference>
<dbReference type="SUPFAM" id="SSF46785">
    <property type="entry name" value="Winged helix' DNA-binding domain"/>
    <property type="match status" value="3"/>
</dbReference>
<dbReference type="InterPro" id="IPR057335">
    <property type="entry name" value="Beta-barrel_SelB"/>
</dbReference>
<evidence type="ECO:0000256" key="5">
    <source>
        <dbReference type="ARBA" id="ARBA00022917"/>
    </source>
</evidence>
<comment type="subcellular location">
    <subcellularLocation>
        <location evidence="1">Cytoplasm</location>
    </subcellularLocation>
</comment>
<keyword evidence="11" id="KW-1185">Reference proteome</keyword>
<dbReference type="InterPro" id="IPR004535">
    <property type="entry name" value="Transl_elong_SelB"/>
</dbReference>
<reference evidence="11" key="1">
    <citation type="journal article" date="2019" name="Int. J. Syst. Evol. Microbiol.">
        <title>The Global Catalogue of Microorganisms (GCM) 10K type strain sequencing project: providing services to taxonomists for standard genome sequencing and annotation.</title>
        <authorList>
            <consortium name="The Broad Institute Genomics Platform"/>
            <consortium name="The Broad Institute Genome Sequencing Center for Infectious Disease"/>
            <person name="Wu L."/>
            <person name="Ma J."/>
        </authorList>
    </citation>
    <scope>NUCLEOTIDE SEQUENCE [LARGE SCALE GENOMIC DNA]</scope>
    <source>
        <strain evidence="11">KCTC 32998</strain>
    </source>
</reference>
<dbReference type="PANTHER" id="PTHR43721:SF22">
    <property type="entry name" value="ELONGATION FACTOR TU, MITOCHONDRIAL"/>
    <property type="match status" value="1"/>
</dbReference>
<evidence type="ECO:0000256" key="2">
    <source>
        <dbReference type="ARBA" id="ARBA00015953"/>
    </source>
</evidence>
<dbReference type="EMBL" id="BMZI01000008">
    <property type="protein sequence ID" value="GHB31663.1"/>
    <property type="molecule type" value="Genomic_DNA"/>
</dbReference>
<evidence type="ECO:0000256" key="6">
    <source>
        <dbReference type="ARBA" id="ARBA00023134"/>
    </source>
</evidence>
<dbReference type="PROSITE" id="PS51722">
    <property type="entry name" value="G_TR_2"/>
    <property type="match status" value="1"/>
</dbReference>
<comment type="caution">
    <text evidence="10">The sequence shown here is derived from an EMBL/GenBank/DDBJ whole genome shotgun (WGS) entry which is preliminary data.</text>
</comment>
<keyword evidence="6" id="KW-0342">GTP-binding</keyword>
<accession>A0ABQ3EAF6</accession>
<evidence type="ECO:0000313" key="11">
    <source>
        <dbReference type="Proteomes" id="UP000646745"/>
    </source>
</evidence>
<dbReference type="InterPro" id="IPR036388">
    <property type="entry name" value="WH-like_DNA-bd_sf"/>
</dbReference>
<name>A0ABQ3EAF6_9GAMM</name>
<proteinExistence type="predicted"/>
<dbReference type="PANTHER" id="PTHR43721">
    <property type="entry name" value="ELONGATION FACTOR TU-RELATED"/>
    <property type="match status" value="1"/>
</dbReference>
<dbReference type="SUPFAM" id="SSF50447">
    <property type="entry name" value="Translation proteins"/>
    <property type="match status" value="1"/>
</dbReference>
<dbReference type="NCBIfam" id="TIGR00475">
    <property type="entry name" value="selB"/>
    <property type="match status" value="1"/>
</dbReference>
<dbReference type="InterPro" id="IPR009000">
    <property type="entry name" value="Transl_B-barrel_sf"/>
</dbReference>
<dbReference type="Gene3D" id="2.40.30.10">
    <property type="entry name" value="Translation factors"/>
    <property type="match status" value="1"/>
</dbReference>
<dbReference type="Pfam" id="PF09106">
    <property type="entry name" value="WHD_2nd_SelB"/>
    <property type="match status" value="1"/>
</dbReference>
<keyword evidence="4" id="KW-0547">Nucleotide-binding</keyword>
<organism evidence="10 11">
    <name type="scientific">Salinicola rhizosphaerae</name>
    <dbReference type="NCBI Taxonomy" id="1443141"/>
    <lineage>
        <taxon>Bacteria</taxon>
        <taxon>Pseudomonadati</taxon>
        <taxon>Pseudomonadota</taxon>
        <taxon>Gammaproteobacteria</taxon>
        <taxon>Oceanospirillales</taxon>
        <taxon>Halomonadaceae</taxon>
        <taxon>Salinicola</taxon>
    </lineage>
</organism>
<evidence type="ECO:0000256" key="4">
    <source>
        <dbReference type="ARBA" id="ARBA00022741"/>
    </source>
</evidence>
<dbReference type="SUPFAM" id="SSF52540">
    <property type="entry name" value="P-loop containing nucleoside triphosphate hydrolases"/>
    <property type="match status" value="1"/>
</dbReference>
<dbReference type="Gene3D" id="1.10.10.10">
    <property type="entry name" value="Winged helix-like DNA-binding domain superfamily/Winged helix DNA-binding domain"/>
    <property type="match status" value="3"/>
</dbReference>
<sequence>MIVGTAGHVDHGKTALIRALTGVQTDRLKEEQARGLTIEPGYAYPRPPAGFDGVSLGFIDVPGHERFIANMLSGAAGIEAMLLVVAADDGIMPQTREHARILELLGVTRAWVALTKIDRVDSARIAAVSADIDAWLAATPFAGAPIFPLSSVSDAGIAALGETLWQTAARCAAPVDIGEFRLAVDRVFIKTGSGVVVTGTVRSGSVNVGETVHLLPGLINARVRGLRAQNRQVARASAGERCAINLSGSEVERSRIVRGDWVVGEHSPVESRLRLDATLRLLPESPPVAHWTPVHLHHASAHVTGRLSLLEGESLMPGQSMLAQLVLDDSLQAVHGDTLIVRDHGASRTLGAARVLDVAPPRRGARKPARLDELRALEALSRQRLDDSALVAFLRERECGETADIDIVALTANLNLGRGTLVSAAERAGWRVLSHGGDCRALSPAVCDSLSASLLACLASIHELEPATRGVDVDRLRRMLVPHWPSPLFRPWLEREKESGKVVQHGPFVALPAHAATLSPEDAARWSRLMPLLQAEPFEPPRVRELAAMLGWGETDTRALLRSVALLGEVYQMRHDHFFTSASVARLAEIVRELDLMSAQGARAAEFRDRIGCGRKLSVTILEFFDRVGFTRRIGDSHRVIRDDMLFE</sequence>
<dbReference type="Pfam" id="PF25461">
    <property type="entry name" value="Beta-barrel_SelB"/>
    <property type="match status" value="1"/>
</dbReference>
<evidence type="ECO:0000313" key="10">
    <source>
        <dbReference type="EMBL" id="GHB31663.1"/>
    </source>
</evidence>
<dbReference type="InterPro" id="IPR050055">
    <property type="entry name" value="EF-Tu_GTPase"/>
</dbReference>
<evidence type="ECO:0000256" key="3">
    <source>
        <dbReference type="ARBA" id="ARBA00022490"/>
    </source>
</evidence>
<evidence type="ECO:0000256" key="1">
    <source>
        <dbReference type="ARBA" id="ARBA00004496"/>
    </source>
</evidence>
<dbReference type="Pfam" id="PF03144">
    <property type="entry name" value="GTP_EFTU_D2"/>
    <property type="match status" value="1"/>
</dbReference>
<dbReference type="InterPro" id="IPR036390">
    <property type="entry name" value="WH_DNA-bd_sf"/>
</dbReference>
<dbReference type="Proteomes" id="UP000646745">
    <property type="component" value="Unassembled WGS sequence"/>
</dbReference>
<dbReference type="Pfam" id="PF09107">
    <property type="entry name" value="WHD_3rd_SelB"/>
    <property type="match status" value="1"/>
</dbReference>
<dbReference type="InterPro" id="IPR009001">
    <property type="entry name" value="Transl_elong_EF1A/Init_IF2_C"/>
</dbReference>
<dbReference type="Pfam" id="PF00009">
    <property type="entry name" value="GTP_EFTU"/>
    <property type="match status" value="1"/>
</dbReference>
<evidence type="ECO:0000259" key="9">
    <source>
        <dbReference type="PROSITE" id="PS51722"/>
    </source>
</evidence>
<keyword evidence="5" id="KW-0648">Protein biosynthesis</keyword>